<keyword evidence="4" id="KW-1185">Reference proteome</keyword>
<name>A0A1M4SKM6_9THEO</name>
<dbReference type="NCBIfam" id="TIGR01875">
    <property type="entry name" value="cas_MJ0381"/>
    <property type="match status" value="1"/>
</dbReference>
<dbReference type="InterPro" id="IPR010154">
    <property type="entry name" value="CRISPR-assoc_Cas7/Cst2/DevR"/>
</dbReference>
<comment type="function">
    <text evidence="2">CRISPR (clustered regularly interspaced short palindromic repeat) is an adaptive immune system that provides protection against mobile genetic elements (viruses, transposable elements and conjugative plasmids). CRISPR clusters contain spacers, sequences complementary to antecedent mobile elements, and target invading nucleic acids. CRISPR clusters are transcribed and processed into CRISPR RNA (crRNA).</text>
</comment>
<dbReference type="RefSeq" id="WP_200792726.1">
    <property type="nucleotide sequence ID" value="NZ_FQVH01000001.1"/>
</dbReference>
<dbReference type="GO" id="GO:0051607">
    <property type="term" value="P:defense response to virus"/>
    <property type="evidence" value="ECO:0007669"/>
    <property type="project" value="UniProtKB-KW"/>
</dbReference>
<protein>
    <submittedName>
        <fullName evidence="3">CRISPR-associated protein Cst2</fullName>
    </submittedName>
</protein>
<proteinExistence type="predicted"/>
<keyword evidence="1" id="KW-0051">Antiviral defense</keyword>
<sequence length="311" mass="35062">MDMKCIEMTWLSKTSLTNLNSGEGESNLIDVKKYKWKGEEYPYVSGQAMRFYMKEAIRRLTDFSSSCIPNDKGESCGDVSSCELCDLFGYMSTIEKKESKKGGAKIRVSPVKVAPAMGLLPFDENSTIDFLTRKKRSSTDSGDLKGDIVNVEMGLNIYRSGISIDVYKIGREEVINEDNGRRTIELKDLVPADERLKRIIHVLDAVKNMSDYSKQARLLTDFTPDFILCSLQPNYNHRLQKAIEIDERQNLNTDRLKEILIQLKEDGSYIVAGAISGIVNNLDEVKEVLSELGIELKLPGEAINALKEKIR</sequence>
<organism evidence="3 4">
    <name type="scientific">Caldanaerobius fijiensis DSM 17918</name>
    <dbReference type="NCBI Taxonomy" id="1121256"/>
    <lineage>
        <taxon>Bacteria</taxon>
        <taxon>Bacillati</taxon>
        <taxon>Bacillota</taxon>
        <taxon>Clostridia</taxon>
        <taxon>Thermoanaerobacterales</taxon>
        <taxon>Thermoanaerobacteraceae</taxon>
        <taxon>Caldanaerobius</taxon>
    </lineage>
</organism>
<accession>A0A1M4SKM6</accession>
<dbReference type="InterPro" id="IPR013414">
    <property type="entry name" value="Cas7/Cst2/DevR_sub_I-B/Tneap"/>
</dbReference>
<evidence type="ECO:0000313" key="3">
    <source>
        <dbReference type="EMBL" id="SHE32761.1"/>
    </source>
</evidence>
<evidence type="ECO:0000256" key="1">
    <source>
        <dbReference type="ARBA" id="ARBA00023118"/>
    </source>
</evidence>
<evidence type="ECO:0000256" key="2">
    <source>
        <dbReference type="ARBA" id="ARBA00025626"/>
    </source>
</evidence>
<gene>
    <name evidence="3" type="ORF">SAMN02746089_00064</name>
</gene>
<dbReference type="AlphaFoldDB" id="A0A1M4SKM6"/>
<reference evidence="3 4" key="1">
    <citation type="submission" date="2016-11" db="EMBL/GenBank/DDBJ databases">
        <authorList>
            <person name="Jaros S."/>
            <person name="Januszkiewicz K."/>
            <person name="Wedrychowicz H."/>
        </authorList>
    </citation>
    <scope>NUCLEOTIDE SEQUENCE [LARGE SCALE GENOMIC DNA]</scope>
    <source>
        <strain evidence="3 4">DSM 17918</strain>
    </source>
</reference>
<dbReference type="STRING" id="1121256.SAMN02746089_00064"/>
<dbReference type="NCBIfam" id="TIGR02585">
    <property type="entry name" value="cas_Cst2_DevR"/>
    <property type="match status" value="1"/>
</dbReference>
<evidence type="ECO:0000313" key="4">
    <source>
        <dbReference type="Proteomes" id="UP000184088"/>
    </source>
</evidence>
<dbReference type="Pfam" id="PF01905">
    <property type="entry name" value="DevR"/>
    <property type="match status" value="1"/>
</dbReference>
<dbReference type="Proteomes" id="UP000184088">
    <property type="component" value="Unassembled WGS sequence"/>
</dbReference>
<dbReference type="EMBL" id="FQVH01000001">
    <property type="protein sequence ID" value="SHE32761.1"/>
    <property type="molecule type" value="Genomic_DNA"/>
</dbReference>